<dbReference type="InterPro" id="IPR000705">
    <property type="entry name" value="Galactokinase"/>
</dbReference>
<dbReference type="Pfam" id="PF00288">
    <property type="entry name" value="GHMP_kinases_N"/>
    <property type="match status" value="1"/>
</dbReference>
<comment type="similarity">
    <text evidence="1 11">Belongs to the GHMP kinase family. GalK subfamily.</text>
</comment>
<dbReference type="PRINTS" id="PR00959">
    <property type="entry name" value="MEVGALKINASE"/>
</dbReference>
<reference evidence="16 17" key="1">
    <citation type="submission" date="2014-01" db="EMBL/GenBank/DDBJ databases">
        <title>Plasmidome dynamics in the species complex Clostridium novyi sensu lato converts strains of independent lineages into distinctly different pathogens.</title>
        <authorList>
            <person name="Skarin H."/>
            <person name="Segerman B."/>
        </authorList>
    </citation>
    <scope>NUCLEOTIDE SEQUENCE [LARGE SCALE GENOMIC DNA]</scope>
    <source>
        <strain evidence="16 17">4552</strain>
    </source>
</reference>
<comment type="subcellular location">
    <subcellularLocation>
        <location evidence="11">Cytoplasm</location>
    </subcellularLocation>
</comment>
<dbReference type="GO" id="GO:0000287">
    <property type="term" value="F:magnesium ion binding"/>
    <property type="evidence" value="ECO:0007669"/>
    <property type="project" value="UniProtKB-UniRule"/>
</dbReference>
<dbReference type="SUPFAM" id="SSF54211">
    <property type="entry name" value="Ribosomal protein S5 domain 2-like"/>
    <property type="match status" value="1"/>
</dbReference>
<evidence type="ECO:0000256" key="8">
    <source>
        <dbReference type="ARBA" id="ARBA00022842"/>
    </source>
</evidence>
<keyword evidence="7 11" id="KW-0067">ATP-binding</keyword>
<feature type="binding site" evidence="11">
    <location>
        <begin position="33"/>
        <end position="36"/>
    </location>
    <ligand>
        <name>substrate</name>
    </ligand>
</feature>
<name>A0A0A0I944_CLONO</name>
<dbReference type="GO" id="GO:0006012">
    <property type="term" value="P:galactose metabolic process"/>
    <property type="evidence" value="ECO:0007669"/>
    <property type="project" value="UniProtKB-UniRule"/>
</dbReference>
<feature type="domain" description="GHMP kinase N-terminal" evidence="13">
    <location>
        <begin position="91"/>
        <end position="180"/>
    </location>
</feature>
<feature type="binding site" evidence="11">
    <location>
        <position position="160"/>
    </location>
    <ligand>
        <name>Mg(2+)</name>
        <dbReference type="ChEBI" id="CHEBI:18420"/>
    </ligand>
</feature>
<dbReference type="NCBIfam" id="NF003705">
    <property type="entry name" value="PRK05322.1"/>
    <property type="match status" value="1"/>
</dbReference>
<feature type="domain" description="Galactokinase N-terminal" evidence="15">
    <location>
        <begin position="8"/>
        <end position="56"/>
    </location>
</feature>
<dbReference type="Gene3D" id="3.30.230.10">
    <property type="match status" value="1"/>
</dbReference>
<comment type="catalytic activity">
    <reaction evidence="11">
        <text>alpha-D-galactose + ATP = alpha-D-galactose 1-phosphate + ADP + H(+)</text>
        <dbReference type="Rhea" id="RHEA:13553"/>
        <dbReference type="ChEBI" id="CHEBI:15378"/>
        <dbReference type="ChEBI" id="CHEBI:28061"/>
        <dbReference type="ChEBI" id="CHEBI:30616"/>
        <dbReference type="ChEBI" id="CHEBI:58336"/>
        <dbReference type="ChEBI" id="CHEBI:456216"/>
        <dbReference type="EC" id="2.7.1.6"/>
    </reaction>
</comment>
<dbReference type="PANTHER" id="PTHR10457:SF7">
    <property type="entry name" value="GALACTOKINASE-RELATED"/>
    <property type="match status" value="1"/>
</dbReference>
<feature type="binding site" evidence="11">
    <location>
        <begin position="121"/>
        <end position="127"/>
    </location>
    <ligand>
        <name>ATP</name>
        <dbReference type="ChEBI" id="CHEBI:30616"/>
    </ligand>
</feature>
<keyword evidence="4 11" id="KW-0479">Metal-binding</keyword>
<evidence type="ECO:0000259" key="15">
    <source>
        <dbReference type="Pfam" id="PF10509"/>
    </source>
</evidence>
<accession>A0A0A0I944</accession>
<dbReference type="PROSITE" id="PS00106">
    <property type="entry name" value="GALACTOKINASE"/>
    <property type="match status" value="1"/>
</dbReference>
<feature type="binding site" evidence="11">
    <location>
        <position position="222"/>
    </location>
    <ligand>
        <name>substrate</name>
    </ligand>
</feature>
<dbReference type="OrthoDB" id="250531at2"/>
<comment type="function">
    <text evidence="11">Catalyzes the transfer of the gamma-phosphate of ATP to D-galactose to form alpha-D-galactose-1-phosphate (Gal-1-P).</text>
</comment>
<keyword evidence="6 11" id="KW-0418">Kinase</keyword>
<dbReference type="NCBIfam" id="TIGR00131">
    <property type="entry name" value="gal_kin"/>
    <property type="match status" value="1"/>
</dbReference>
<feature type="domain" description="GHMP kinase C-terminal" evidence="14">
    <location>
        <begin position="284"/>
        <end position="362"/>
    </location>
</feature>
<dbReference type="GO" id="GO:0004335">
    <property type="term" value="F:galactokinase activity"/>
    <property type="evidence" value="ECO:0007669"/>
    <property type="project" value="UniProtKB-UniRule"/>
</dbReference>
<keyword evidence="10 11" id="KW-0119">Carbohydrate metabolism</keyword>
<dbReference type="RefSeq" id="WP_039252332.1">
    <property type="nucleotide sequence ID" value="NZ_JENJ01000004.1"/>
</dbReference>
<dbReference type="AlphaFoldDB" id="A0A0A0I944"/>
<feature type="site" description="Transition state stabilizer" evidence="11">
    <location>
        <position position="27"/>
    </location>
</feature>
<dbReference type="GO" id="GO:0005524">
    <property type="term" value="F:ATP binding"/>
    <property type="evidence" value="ECO:0007669"/>
    <property type="project" value="UniProtKB-UniRule"/>
</dbReference>
<evidence type="ECO:0000256" key="1">
    <source>
        <dbReference type="ARBA" id="ARBA00006566"/>
    </source>
</evidence>
<dbReference type="UniPathway" id="UPA00214"/>
<evidence type="ECO:0000256" key="7">
    <source>
        <dbReference type="ARBA" id="ARBA00022840"/>
    </source>
</evidence>
<gene>
    <name evidence="11" type="primary">galK</name>
    <name evidence="16" type="ORF">Z968_01385</name>
</gene>
<evidence type="ECO:0000259" key="13">
    <source>
        <dbReference type="Pfam" id="PF00288"/>
    </source>
</evidence>
<evidence type="ECO:0000256" key="5">
    <source>
        <dbReference type="ARBA" id="ARBA00022741"/>
    </source>
</evidence>
<organism evidence="16 17">
    <name type="scientific">Clostridium novyi A str. 4552</name>
    <dbReference type="NCBI Taxonomy" id="1444289"/>
    <lineage>
        <taxon>Bacteria</taxon>
        <taxon>Bacillati</taxon>
        <taxon>Bacillota</taxon>
        <taxon>Clostridia</taxon>
        <taxon>Eubacteriales</taxon>
        <taxon>Clostridiaceae</taxon>
        <taxon>Clostridium</taxon>
    </lineage>
</organism>
<dbReference type="SUPFAM" id="SSF55060">
    <property type="entry name" value="GHMP Kinase, C-terminal domain"/>
    <property type="match status" value="1"/>
</dbReference>
<evidence type="ECO:0000256" key="12">
    <source>
        <dbReference type="NCBIfam" id="TIGR00131"/>
    </source>
</evidence>
<proteinExistence type="inferred from homology"/>
<feature type="active site" description="Proton acceptor" evidence="11">
    <location>
        <position position="172"/>
    </location>
</feature>
<evidence type="ECO:0000313" key="16">
    <source>
        <dbReference type="EMBL" id="KGM98004.1"/>
    </source>
</evidence>
<dbReference type="PANTHER" id="PTHR10457">
    <property type="entry name" value="MEVALONATE KINASE/GALACTOKINASE"/>
    <property type="match status" value="1"/>
</dbReference>
<feature type="binding site" evidence="11">
    <location>
        <position position="127"/>
    </location>
    <ligand>
        <name>Mg(2+)</name>
        <dbReference type="ChEBI" id="CHEBI:18420"/>
    </ligand>
</feature>
<dbReference type="Proteomes" id="UP000030012">
    <property type="component" value="Unassembled WGS sequence"/>
</dbReference>
<sequence length="386" mass="43098">MNKNMIIKKFVEIYGQGSVRSFFSPGRVNLIGEHIDYNGGFVFPCALDLGIYGAVQEREDKIVNLVSTNFPLKVSVNIDDIQYSKLDDWANYPKGVIKIMNDMGYKVGGMDILISGNIPNGAGLSSSASLEMLIAVMINNLFNNGKIDRIQLVKIAKRCENDFVGVKCGIMDQFAIGMGKKNKAILLQCNNLEYKYAHLELGEYSLVIMNTNKRRALNESKYNERRAECEEALNIIRNKKCIQNLCSLTSSEFDELQVCIDNEVIRKRVMHCVNENERVRLAYKYLNIGNIKKFGELLVKSHNSLRDLYEVTGKELDFIVESALKQSSCIGARMTGAGFGGCAIAIVKTDEVSNFINSVGKMYLGNIGYKADFYMSSIGGGTYEIS</sequence>
<dbReference type="FunFam" id="3.30.70.890:FF:000001">
    <property type="entry name" value="Galactokinase"/>
    <property type="match status" value="1"/>
</dbReference>
<evidence type="ECO:0000259" key="14">
    <source>
        <dbReference type="Pfam" id="PF08544"/>
    </source>
</evidence>
<dbReference type="InterPro" id="IPR006203">
    <property type="entry name" value="GHMP_knse_ATP-bd_CS"/>
</dbReference>
<dbReference type="PIRSF" id="PIRSF000530">
    <property type="entry name" value="Galactokinase"/>
    <property type="match status" value="1"/>
</dbReference>
<dbReference type="InterPro" id="IPR019741">
    <property type="entry name" value="Galactokinase_CS"/>
</dbReference>
<dbReference type="InterPro" id="IPR022963">
    <property type="entry name" value="Galactokinase_bac"/>
</dbReference>
<dbReference type="HAMAP" id="MF_00246">
    <property type="entry name" value="Galactokinase"/>
    <property type="match status" value="1"/>
</dbReference>
<dbReference type="PRINTS" id="PR00473">
    <property type="entry name" value="GALCTOKINASE"/>
</dbReference>
<dbReference type="InterPro" id="IPR013750">
    <property type="entry name" value="GHMP_kinase_C_dom"/>
</dbReference>
<dbReference type="Gene3D" id="3.30.70.890">
    <property type="entry name" value="GHMP kinase, C-terminal domain"/>
    <property type="match status" value="1"/>
</dbReference>
<evidence type="ECO:0000256" key="4">
    <source>
        <dbReference type="ARBA" id="ARBA00022723"/>
    </source>
</evidence>
<evidence type="ECO:0000256" key="6">
    <source>
        <dbReference type="ARBA" id="ARBA00022777"/>
    </source>
</evidence>
<evidence type="ECO:0000256" key="9">
    <source>
        <dbReference type="ARBA" id="ARBA00023144"/>
    </source>
</evidence>
<dbReference type="GO" id="GO:0005829">
    <property type="term" value="C:cytosol"/>
    <property type="evidence" value="ECO:0007669"/>
    <property type="project" value="TreeGrafter"/>
</dbReference>
<dbReference type="InterPro" id="IPR006206">
    <property type="entry name" value="Mevalonate/galactokinase"/>
</dbReference>
<feature type="binding site" evidence="11">
    <location>
        <position position="67"/>
    </location>
    <ligand>
        <name>ATP</name>
        <dbReference type="ChEBI" id="CHEBI:30616"/>
    </ligand>
</feature>
<dbReference type="PROSITE" id="PS00627">
    <property type="entry name" value="GHMP_KINASES_ATP"/>
    <property type="match status" value="1"/>
</dbReference>
<dbReference type="InterPro" id="IPR036554">
    <property type="entry name" value="GHMP_kinase_C_sf"/>
</dbReference>
<dbReference type="Pfam" id="PF10509">
    <property type="entry name" value="GalKase_gal_bdg"/>
    <property type="match status" value="1"/>
</dbReference>
<protein>
    <recommendedName>
        <fullName evidence="11 12">Galactokinase</fullName>
        <ecNumber evidence="11 12">2.7.1.6</ecNumber>
    </recommendedName>
    <alternativeName>
        <fullName evidence="11">Galactose kinase</fullName>
    </alternativeName>
</protein>
<evidence type="ECO:0000256" key="11">
    <source>
        <dbReference type="HAMAP-Rule" id="MF_00246"/>
    </source>
</evidence>
<dbReference type="InterPro" id="IPR019539">
    <property type="entry name" value="GalKase_N"/>
</dbReference>
<dbReference type="Pfam" id="PF08544">
    <property type="entry name" value="GHMP_kinases_C"/>
    <property type="match status" value="1"/>
</dbReference>
<keyword evidence="3 11" id="KW-0808">Transferase</keyword>
<evidence type="ECO:0000256" key="3">
    <source>
        <dbReference type="ARBA" id="ARBA00022679"/>
    </source>
</evidence>
<dbReference type="InterPro" id="IPR020568">
    <property type="entry name" value="Ribosomal_Su5_D2-typ_SF"/>
</dbReference>
<keyword evidence="5 11" id="KW-0547">Nucleotide-binding</keyword>
<dbReference type="EC" id="2.7.1.6" evidence="11 12"/>
<keyword evidence="8 11" id="KW-0460">Magnesium</keyword>
<dbReference type="EMBL" id="JENJ01000004">
    <property type="protein sequence ID" value="KGM98004.1"/>
    <property type="molecule type" value="Genomic_DNA"/>
</dbReference>
<dbReference type="InterPro" id="IPR006204">
    <property type="entry name" value="GHMP_kinase_N_dom"/>
</dbReference>
<dbReference type="InterPro" id="IPR014721">
    <property type="entry name" value="Ribsml_uS5_D2-typ_fold_subgr"/>
</dbReference>
<evidence type="ECO:0000256" key="2">
    <source>
        <dbReference type="ARBA" id="ARBA00022490"/>
    </source>
</evidence>
<comment type="pathway">
    <text evidence="11">Carbohydrate metabolism; galactose metabolism.</text>
</comment>
<evidence type="ECO:0000313" key="17">
    <source>
        <dbReference type="Proteomes" id="UP000030012"/>
    </source>
</evidence>
<evidence type="ECO:0000256" key="10">
    <source>
        <dbReference type="ARBA" id="ARBA00023277"/>
    </source>
</evidence>
<dbReference type="FunFam" id="3.30.230.10:FF:000017">
    <property type="entry name" value="Galactokinase"/>
    <property type="match status" value="1"/>
</dbReference>
<keyword evidence="2 11" id="KW-0963">Cytoplasm</keyword>
<comment type="caution">
    <text evidence="16">The sequence shown here is derived from an EMBL/GenBank/DDBJ whole genome shotgun (WGS) entry which is preliminary data.</text>
</comment>
<keyword evidence="9 11" id="KW-0299">Galactose metabolism</keyword>